<evidence type="ECO:0000256" key="8">
    <source>
        <dbReference type="ARBA" id="ARBA00022991"/>
    </source>
</evidence>
<evidence type="ECO:0000256" key="10">
    <source>
        <dbReference type="ARBA" id="ARBA00023170"/>
    </source>
</evidence>
<dbReference type="SMART" id="SM01021">
    <property type="entry name" value="Bac_rhodopsin"/>
    <property type="match status" value="1"/>
</dbReference>
<dbReference type="InterPro" id="IPR018229">
    <property type="entry name" value="Rhodopsin_retinal_BS"/>
</dbReference>
<evidence type="ECO:0000256" key="6">
    <source>
        <dbReference type="ARBA" id="ARBA00022925"/>
    </source>
</evidence>
<evidence type="ECO:0000256" key="3">
    <source>
        <dbReference type="ARBA" id="ARBA00022543"/>
    </source>
</evidence>
<gene>
    <name evidence="12" type="ORF">R28058_01951</name>
</gene>
<dbReference type="PANTHER" id="PTHR28286:SF2">
    <property type="entry name" value="BACTERIORHODOPSIN _OPSIN, NOPA (EUROFUNG)"/>
    <property type="match status" value="1"/>
</dbReference>
<evidence type="ECO:0000256" key="5">
    <source>
        <dbReference type="ARBA" id="ARBA00022692"/>
    </source>
</evidence>
<feature type="transmembrane region" description="Helical" evidence="11">
    <location>
        <begin position="79"/>
        <end position="100"/>
    </location>
</feature>
<reference evidence="12 13" key="1">
    <citation type="submission" date="2015-01" db="EMBL/GenBank/DDBJ databases">
        <authorList>
            <person name="Aslett A.Martin."/>
            <person name="De Silva Nishadi"/>
        </authorList>
    </citation>
    <scope>NUCLEOTIDE SEQUENCE [LARGE SCALE GENOMIC DNA]</scope>
    <source>
        <strain evidence="12 13">R28058</strain>
    </source>
</reference>
<evidence type="ECO:0000256" key="9">
    <source>
        <dbReference type="ARBA" id="ARBA00023136"/>
    </source>
</evidence>
<feature type="transmembrane region" description="Helical" evidence="11">
    <location>
        <begin position="107"/>
        <end position="128"/>
    </location>
</feature>
<comment type="subcellular location">
    <subcellularLocation>
        <location evidence="1">Membrane</location>
        <topology evidence="1">Multi-pass membrane protein</topology>
    </subcellularLocation>
</comment>
<dbReference type="RefSeq" id="WP_055334998.1">
    <property type="nucleotide sequence ID" value="NZ_CEKZ01000003.1"/>
</dbReference>
<feature type="transmembrane region" description="Helical" evidence="11">
    <location>
        <begin position="12"/>
        <end position="31"/>
    </location>
</feature>
<evidence type="ECO:0000256" key="2">
    <source>
        <dbReference type="ARBA" id="ARBA00008130"/>
    </source>
</evidence>
<evidence type="ECO:0000256" key="11">
    <source>
        <dbReference type="SAM" id="Phobius"/>
    </source>
</evidence>
<sequence>MKGLERMNQSIVFINYFCAIFMLISTVILFINRDKFKMLFKKLYNLGFLILSISSVLYIIISINFNYPVSDKLIYFNRYLDWILTTPLLLIMLCFIGMYHEKINEKIILRIVIIDVIMILSGLLSDISIGPSKYLWILVGSILFLIVLYILWGPVEKVASIQGCDIYRVYKILAMCFTVFWIGYPIIWVLGKSGLGIGNRKIFSCLSIVTPAVCKVGFVTYSLQKIKDIISLQKK</sequence>
<organism evidence="12 13">
    <name type="scientific">Paraclostridium sordellii</name>
    <name type="common">Clostridium sordellii</name>
    <dbReference type="NCBI Taxonomy" id="1505"/>
    <lineage>
        <taxon>Bacteria</taxon>
        <taxon>Bacillati</taxon>
        <taxon>Bacillota</taxon>
        <taxon>Clostridia</taxon>
        <taxon>Peptostreptococcales</taxon>
        <taxon>Peptostreptococcaceae</taxon>
        <taxon>Paraclostridium</taxon>
    </lineage>
</organism>
<keyword evidence="8" id="KW-0157">Chromophore</keyword>
<feature type="transmembrane region" description="Helical" evidence="11">
    <location>
        <begin position="202"/>
        <end position="223"/>
    </location>
</feature>
<keyword evidence="7 11" id="KW-1133">Transmembrane helix</keyword>
<dbReference type="EMBL" id="CEKZ01000003">
    <property type="protein sequence ID" value="CEQ02462.1"/>
    <property type="molecule type" value="Genomic_DNA"/>
</dbReference>
<protein>
    <submittedName>
        <fullName evidence="12">Bacteriorhodopsin-like protein</fullName>
    </submittedName>
</protein>
<keyword evidence="10" id="KW-0675">Receptor</keyword>
<evidence type="ECO:0000313" key="12">
    <source>
        <dbReference type="EMBL" id="CEQ02462.1"/>
    </source>
</evidence>
<dbReference type="PROSITE" id="PS00950">
    <property type="entry name" value="BACTERIAL_OPSIN_1"/>
    <property type="match status" value="1"/>
</dbReference>
<keyword evidence="5 11" id="KW-0812">Transmembrane</keyword>
<dbReference type="PRINTS" id="PR00251">
    <property type="entry name" value="BACTRLOPSIN"/>
</dbReference>
<evidence type="ECO:0000256" key="7">
    <source>
        <dbReference type="ARBA" id="ARBA00022989"/>
    </source>
</evidence>
<feature type="transmembrane region" description="Helical" evidence="11">
    <location>
        <begin position="172"/>
        <end position="190"/>
    </location>
</feature>
<accession>A0A0C7PQA0</accession>
<name>A0A0C7PQA0_PARSO</name>
<comment type="similarity">
    <text evidence="2">Belongs to the archaeal/bacterial/fungal opsin family.</text>
</comment>
<evidence type="ECO:0000313" key="13">
    <source>
        <dbReference type="Proteomes" id="UP000049127"/>
    </source>
</evidence>
<dbReference type="GO" id="GO:0016020">
    <property type="term" value="C:membrane"/>
    <property type="evidence" value="ECO:0007669"/>
    <property type="project" value="UniProtKB-SubCell"/>
</dbReference>
<feature type="transmembrane region" description="Helical" evidence="11">
    <location>
        <begin position="43"/>
        <end position="67"/>
    </location>
</feature>
<dbReference type="AlphaFoldDB" id="A0A0C7PQA0"/>
<dbReference type="Proteomes" id="UP000049127">
    <property type="component" value="Unassembled WGS sequence"/>
</dbReference>
<dbReference type="SUPFAM" id="SSF81321">
    <property type="entry name" value="Family A G protein-coupled receptor-like"/>
    <property type="match status" value="1"/>
</dbReference>
<feature type="transmembrane region" description="Helical" evidence="11">
    <location>
        <begin position="134"/>
        <end position="152"/>
    </location>
</feature>
<dbReference type="GO" id="GO:0007602">
    <property type="term" value="P:phototransduction"/>
    <property type="evidence" value="ECO:0007669"/>
    <property type="project" value="UniProtKB-KW"/>
</dbReference>
<dbReference type="GO" id="GO:0009881">
    <property type="term" value="F:photoreceptor activity"/>
    <property type="evidence" value="ECO:0007669"/>
    <property type="project" value="UniProtKB-KW"/>
</dbReference>
<dbReference type="PANTHER" id="PTHR28286">
    <property type="match status" value="1"/>
</dbReference>
<keyword evidence="6" id="KW-0681">Retinal protein</keyword>
<evidence type="ECO:0000256" key="1">
    <source>
        <dbReference type="ARBA" id="ARBA00004141"/>
    </source>
</evidence>
<keyword evidence="4" id="KW-0716">Sensory transduction</keyword>
<evidence type="ECO:0000256" key="4">
    <source>
        <dbReference type="ARBA" id="ARBA00022606"/>
    </source>
</evidence>
<proteinExistence type="inferred from homology"/>
<dbReference type="InterPro" id="IPR001425">
    <property type="entry name" value="Arc/bac/fun_rhodopsins"/>
</dbReference>
<dbReference type="GO" id="GO:0005216">
    <property type="term" value="F:monoatomic ion channel activity"/>
    <property type="evidence" value="ECO:0007669"/>
    <property type="project" value="InterPro"/>
</dbReference>
<keyword evidence="9 11" id="KW-0472">Membrane</keyword>
<dbReference type="OrthoDB" id="70408at2"/>
<keyword evidence="3" id="KW-0600">Photoreceptor protein</keyword>
<dbReference type="Gene3D" id="1.20.1070.10">
    <property type="entry name" value="Rhodopsin 7-helix transmembrane proteins"/>
    <property type="match status" value="1"/>
</dbReference>
<dbReference type="Pfam" id="PF01036">
    <property type="entry name" value="Bac_rhodopsin"/>
    <property type="match status" value="1"/>
</dbReference>